<reference evidence="7" key="1">
    <citation type="submission" date="2020-06" db="EMBL/GenBank/DDBJ databases">
        <authorList>
            <consortium name="Plant Systems Biology data submission"/>
        </authorList>
    </citation>
    <scope>NUCLEOTIDE SEQUENCE</scope>
    <source>
        <strain evidence="7">D6</strain>
    </source>
</reference>
<feature type="compositionally biased region" description="Basic and acidic residues" evidence="4">
    <location>
        <begin position="1212"/>
        <end position="1229"/>
    </location>
</feature>
<comment type="caution">
    <text evidence="7">The sequence shown here is derived from an EMBL/GenBank/DDBJ whole genome shotgun (WGS) entry which is preliminary data.</text>
</comment>
<feature type="compositionally biased region" description="Basic and acidic residues" evidence="4">
    <location>
        <begin position="1"/>
        <end position="10"/>
    </location>
</feature>
<keyword evidence="3" id="KW-0539">Nucleus</keyword>
<feature type="compositionally biased region" description="Low complexity" evidence="4">
    <location>
        <begin position="768"/>
        <end position="779"/>
    </location>
</feature>
<organism evidence="7 8">
    <name type="scientific">Seminavis robusta</name>
    <dbReference type="NCBI Taxonomy" id="568900"/>
    <lineage>
        <taxon>Eukaryota</taxon>
        <taxon>Sar</taxon>
        <taxon>Stramenopiles</taxon>
        <taxon>Ochrophyta</taxon>
        <taxon>Bacillariophyta</taxon>
        <taxon>Bacillariophyceae</taxon>
        <taxon>Bacillariophycidae</taxon>
        <taxon>Naviculales</taxon>
        <taxon>Naviculaceae</taxon>
        <taxon>Seminavis</taxon>
    </lineage>
</organism>
<feature type="domain" description="BRCT" evidence="6">
    <location>
        <begin position="947"/>
        <end position="1020"/>
    </location>
</feature>
<keyword evidence="2" id="KW-0227">DNA damage</keyword>
<dbReference type="InterPro" id="IPR036420">
    <property type="entry name" value="BRCT_dom_sf"/>
</dbReference>
<dbReference type="Gene3D" id="3.40.50.10190">
    <property type="entry name" value="BRCT domain"/>
    <property type="match status" value="1"/>
</dbReference>
<feature type="compositionally biased region" description="Basic and acidic residues" evidence="4">
    <location>
        <begin position="203"/>
        <end position="359"/>
    </location>
</feature>
<protein>
    <submittedName>
        <fullName evidence="7">Of DNA damage checkpoint protein 1</fullName>
    </submittedName>
</protein>
<evidence type="ECO:0000256" key="4">
    <source>
        <dbReference type="SAM" id="MobiDB-lite"/>
    </source>
</evidence>
<feature type="compositionally biased region" description="Polar residues" evidence="4">
    <location>
        <begin position="821"/>
        <end position="832"/>
    </location>
</feature>
<keyword evidence="8" id="KW-1185">Reference proteome</keyword>
<keyword evidence="5" id="KW-0472">Membrane</keyword>
<dbReference type="SMART" id="SM00292">
    <property type="entry name" value="BRCT"/>
    <property type="match status" value="2"/>
</dbReference>
<feature type="compositionally biased region" description="Basic and acidic residues" evidence="4">
    <location>
        <begin position="860"/>
        <end position="879"/>
    </location>
</feature>
<sequence length="1575" mass="170825">MCAPESEKMLHLAPTTDAKRCSVGDPSRGNHLKDTPLIPLETTFKPAAESSGTLDRDSTLQTKPVKDIQAIASGDGENPLEKSSKDTHKNGWTEEKEKTGSNSVERFNKGAWTAEERERLRIALLREPDIASVAKHVGTRRIRGIRLFARKTFPKLFEELSERTSDGSSSGQCISKSPQAVEAEPVAEKEAAERKAAAAAKAQAEKEAAERKAAKEAEAIANAKKEAADRRAAGEAVAKARAEKEAAERKAAAVAKAHAEKEAAERKAAKEAEAIARAKKEAATEGLRRLSKARAEKEAAERKAAAVAKAHAEKEAAERKAAKEAEAIAKAKKEAADRKAADEAEAKARAEKEAAERKAAAVAQAQAEKEAATKVQAEKEAAERKAAEEAEAIAKAKKEAANRKAAAKARADKEAAMKNAAEEAAAKARAEMEAFEQRAETIAKAKKELANRKAVDDAAAKASPQQAKAHARQCSAESEAVVTGTNPQTKEFGTKMGYLQEDFEPSEKSVIIGQGGSTETSGIRHLKSVIQSHLDEYRLQKTSTIKKVMNIIRESCPVGAFVKFENSRWQDAGEKAARTKVGAFFRDALHDSYKSNSKIKAGRSRTREQQVNAGRACESKVSISVADDSTGSTGTVLAGKNKRTESATSAKQMGAQSDAKDEKQKAADSTKLNKGGNPKPITDDSIGSTGTASSGKDNSEESSTSRRGEQMSEESDADDEQPKAALAKSKKGRKSVKVPEQDPEMDVVKGKTANLKPKKQSATKSPSKVKLGLKVVAVAEPDNWIQPVRHGPGLSSPGSTASHDPTAAGRQRRALKRGQKQPLSPQGDTTNHSTEEQQPKISAPLDGNTPGAKNSTCKPQSEKAGAERAAEEETKEATKSIKQPCCAKAPEHEEDQEEGSLVNTSKSSRKRKATKGATAQQEPKRTKGEVQEVRVMTSNVTLTKAQERMLEKLGGMFVEDVSEAQWATHVIVVNPKDKKSTVKRTTKLMVGMCNSAIVGLDWLTESFKAKEFLPAKGYYITDKAAEALYGFSMQTSLERAEKLRSNEKNVLSGWSVFLCHGVAGNMSPPEEEWGYLVEGAGGTFISSMSQKTVSGIDLRNLVIITSDPEQKTQTKSNLIRFALENGAKQVTTSKFFSFIMNQKMDFDTTASKSDATNRKMRPQDATQAESVVLTTDGGGARQANVDDKTGSTRTATGGKNKRTESVTSAKKLVADSDTGHEKQKAESSKPRKGRKRNSISDDNTGSTGTVAGGQDKSTERVTDSAKDNTTARAQTTVKLSTTGKSNARKRMHETTAKPQQPNKRKSRRFKKHDVVNLLTNAHVAKLCEPQSQKFQTEVAPDLLAQIMEELQKPRSDNDKEEKGLKKNISSSANDSSSEDEDCVFQDDPIEEPEYFLSTKGGGYFKGRLMDDTSYDCFHGNCPDGFDVNKESENRGGVVFNSSNSEDVITTTQRCERSVCFFVMKGSREVVVYLAPPSASVEKQLEKCRDKDRSTSHTQANQNFKFNPFEMSEEQLVGWYRVAVPVGHVIIIPVGWFFCMKTTPRAVGIEVKVQVLDKIRGCGMWDPVGYCLRDEP</sequence>
<evidence type="ECO:0000256" key="5">
    <source>
        <dbReference type="SAM" id="Phobius"/>
    </source>
</evidence>
<gene>
    <name evidence="7" type="ORF">SEMRO_419_G139150.1</name>
</gene>
<dbReference type="PROSITE" id="PS50172">
    <property type="entry name" value="BRCT"/>
    <property type="match status" value="1"/>
</dbReference>
<feature type="compositionally biased region" description="Polar residues" evidence="4">
    <location>
        <begin position="166"/>
        <end position="178"/>
    </location>
</feature>
<feature type="transmembrane region" description="Helical" evidence="5">
    <location>
        <begin position="1517"/>
        <end position="1538"/>
    </location>
</feature>
<keyword evidence="5" id="KW-0812">Transmembrane</keyword>
<evidence type="ECO:0000313" key="8">
    <source>
        <dbReference type="Proteomes" id="UP001153069"/>
    </source>
</evidence>
<dbReference type="InterPro" id="IPR049227">
    <property type="entry name" value="DUF6824"/>
</dbReference>
<dbReference type="InterPro" id="IPR001357">
    <property type="entry name" value="BRCT_dom"/>
</dbReference>
<dbReference type="PANTHER" id="PTHR23196:SF1">
    <property type="entry name" value="PAX-INTERACTING PROTEIN 1"/>
    <property type="match status" value="1"/>
</dbReference>
<dbReference type="OrthoDB" id="342264at2759"/>
<accession>A0A9N8HDB4</accession>
<feature type="compositionally biased region" description="Polar residues" evidence="4">
    <location>
        <begin position="646"/>
        <end position="655"/>
    </location>
</feature>
<dbReference type="InterPro" id="IPR051579">
    <property type="entry name" value="DDR_Transcriptional_Reg"/>
</dbReference>
<feature type="compositionally biased region" description="Polar residues" evidence="4">
    <location>
        <begin position="1164"/>
        <end position="1173"/>
    </location>
</feature>
<feature type="region of interest" description="Disordered" evidence="4">
    <location>
        <begin position="1351"/>
        <end position="1383"/>
    </location>
</feature>
<feature type="compositionally biased region" description="Basic and acidic residues" evidence="4">
    <location>
        <begin position="186"/>
        <end position="196"/>
    </location>
</feature>
<proteinExistence type="predicted"/>
<feature type="compositionally biased region" description="Polar residues" evidence="4">
    <location>
        <begin position="685"/>
        <end position="696"/>
    </location>
</feature>
<dbReference type="CDD" id="cd17744">
    <property type="entry name" value="BRCT_MDC1_rpt1"/>
    <property type="match status" value="1"/>
</dbReference>
<evidence type="ECO:0000256" key="1">
    <source>
        <dbReference type="ARBA" id="ARBA00004123"/>
    </source>
</evidence>
<dbReference type="GO" id="GO:0006974">
    <property type="term" value="P:DNA damage response"/>
    <property type="evidence" value="ECO:0007669"/>
    <property type="project" value="UniProtKB-KW"/>
</dbReference>
<comment type="subcellular location">
    <subcellularLocation>
        <location evidence="1">Nucleus</location>
    </subcellularLocation>
</comment>
<keyword evidence="5" id="KW-1133">Transmembrane helix</keyword>
<dbReference type="SUPFAM" id="SSF52113">
    <property type="entry name" value="BRCT domain"/>
    <property type="match status" value="1"/>
</dbReference>
<evidence type="ECO:0000256" key="2">
    <source>
        <dbReference type="ARBA" id="ARBA00022763"/>
    </source>
</evidence>
<evidence type="ECO:0000259" key="6">
    <source>
        <dbReference type="PROSITE" id="PS50172"/>
    </source>
</evidence>
<feature type="compositionally biased region" description="Basic and acidic residues" evidence="4">
    <location>
        <begin position="697"/>
        <end position="710"/>
    </location>
</feature>
<feature type="region of interest" description="Disordered" evidence="4">
    <location>
        <begin position="161"/>
        <end position="383"/>
    </location>
</feature>
<evidence type="ECO:0000256" key="3">
    <source>
        <dbReference type="ARBA" id="ARBA00023242"/>
    </source>
</evidence>
<evidence type="ECO:0000313" key="7">
    <source>
        <dbReference type="EMBL" id="CAB9510086.1"/>
    </source>
</evidence>
<feature type="compositionally biased region" description="Polar residues" evidence="4">
    <location>
        <begin position="1240"/>
        <end position="1249"/>
    </location>
</feature>
<feature type="compositionally biased region" description="Basic and acidic residues" evidence="4">
    <location>
        <begin position="79"/>
        <end position="99"/>
    </location>
</feature>
<feature type="region of interest" description="Disordered" evidence="4">
    <location>
        <begin position="596"/>
        <end position="930"/>
    </location>
</feature>
<name>A0A9N8HDB4_9STRA</name>
<dbReference type="EMBL" id="CAICTM010000418">
    <property type="protein sequence ID" value="CAB9510086.1"/>
    <property type="molecule type" value="Genomic_DNA"/>
</dbReference>
<dbReference type="GO" id="GO:0005634">
    <property type="term" value="C:nucleus"/>
    <property type="evidence" value="ECO:0007669"/>
    <property type="project" value="UniProtKB-SubCell"/>
</dbReference>
<feature type="region of interest" description="Disordered" evidence="4">
    <location>
        <begin position="1150"/>
        <end position="1310"/>
    </location>
</feature>
<feature type="compositionally biased region" description="Basic residues" evidence="4">
    <location>
        <begin position="810"/>
        <end position="819"/>
    </location>
</feature>
<dbReference type="PANTHER" id="PTHR23196">
    <property type="entry name" value="PAX TRANSCRIPTION ACTIVATION DOMAIN INTERACTING PROTEIN"/>
    <property type="match status" value="1"/>
</dbReference>
<feature type="compositionally biased region" description="Basic and acidic residues" evidence="4">
    <location>
        <begin position="367"/>
        <end position="383"/>
    </location>
</feature>
<feature type="compositionally biased region" description="Basic and acidic residues" evidence="4">
    <location>
        <begin position="1256"/>
        <end position="1266"/>
    </location>
</feature>
<feature type="compositionally biased region" description="Polar residues" evidence="4">
    <location>
        <begin position="1267"/>
        <end position="1285"/>
    </location>
</feature>
<dbReference type="Proteomes" id="UP001153069">
    <property type="component" value="Unassembled WGS sequence"/>
</dbReference>
<feature type="region of interest" description="Disordered" evidence="4">
    <location>
        <begin position="1"/>
        <end position="109"/>
    </location>
</feature>
<dbReference type="Pfam" id="PF20710">
    <property type="entry name" value="DUF6824"/>
    <property type="match status" value="1"/>
</dbReference>
<feature type="compositionally biased region" description="Basic and acidic residues" evidence="4">
    <location>
        <begin position="658"/>
        <end position="668"/>
    </location>
</feature>
<feature type="compositionally biased region" description="Basic and acidic residues" evidence="4">
    <location>
        <begin position="1351"/>
        <end position="1364"/>
    </location>
</feature>